<feature type="compositionally biased region" description="Polar residues" evidence="1">
    <location>
        <begin position="86"/>
        <end position="95"/>
    </location>
</feature>
<evidence type="ECO:0000313" key="2">
    <source>
        <dbReference type="EMBL" id="RAK96884.1"/>
    </source>
</evidence>
<feature type="compositionally biased region" description="Low complexity" evidence="1">
    <location>
        <begin position="31"/>
        <end position="40"/>
    </location>
</feature>
<reference evidence="2 3" key="1">
    <citation type="submission" date="2018-02" db="EMBL/GenBank/DDBJ databases">
        <title>The genomes of Aspergillus section Nigri reveals drivers in fungal speciation.</title>
        <authorList>
            <consortium name="DOE Joint Genome Institute"/>
            <person name="Vesth T.C."/>
            <person name="Nybo J."/>
            <person name="Theobald S."/>
            <person name="Brandl J."/>
            <person name="Frisvad J.C."/>
            <person name="Nielsen K.F."/>
            <person name="Lyhne E.K."/>
            <person name="Kogle M.E."/>
            <person name="Kuo A."/>
            <person name="Riley R."/>
            <person name="Clum A."/>
            <person name="Nolan M."/>
            <person name="Lipzen A."/>
            <person name="Salamov A."/>
            <person name="Henrissat B."/>
            <person name="Wiebenga A."/>
            <person name="De vries R.P."/>
            <person name="Grigoriev I.V."/>
            <person name="Mortensen U.H."/>
            <person name="Andersen M.R."/>
            <person name="Baker S.E."/>
        </authorList>
    </citation>
    <scope>NUCLEOTIDE SEQUENCE [LARGE SCALE GENOMIC DNA]</scope>
    <source>
        <strain evidence="2 3">CBS 121593</strain>
    </source>
</reference>
<gene>
    <name evidence="2" type="ORF">BO80DRAFT_214351</name>
</gene>
<dbReference type="AlphaFoldDB" id="A0A395GNC5"/>
<proteinExistence type="predicted"/>
<dbReference type="RefSeq" id="XP_025571212.1">
    <property type="nucleotide sequence ID" value="XM_025714337.1"/>
</dbReference>
<sequence length="172" mass="18569">MGGSFVLNARSRTSPPPPSCSECREKERNRLAPTAQAARQPPSPPPQCRSRPLSPPRRDPSTSKAAPSTCPDRVRPAVPLVDSCIRPSTSLSTATAKPARHPSRHPDSSPNGNCRLSYAPTGLPVISGAFPSDSYEHTLTLPKSKIIHRRDPGVPPRRESVPYRIPDCKTIG</sequence>
<feature type="region of interest" description="Disordered" evidence="1">
    <location>
        <begin position="147"/>
        <end position="172"/>
    </location>
</feature>
<evidence type="ECO:0000256" key="1">
    <source>
        <dbReference type="SAM" id="MobiDB-lite"/>
    </source>
</evidence>
<name>A0A395GNC5_9EURO</name>
<dbReference type="Proteomes" id="UP000249402">
    <property type="component" value="Unassembled WGS sequence"/>
</dbReference>
<protein>
    <submittedName>
        <fullName evidence="2">Uncharacterized protein</fullName>
    </submittedName>
</protein>
<feature type="region of interest" description="Disordered" evidence="1">
    <location>
        <begin position="1"/>
        <end position="117"/>
    </location>
</feature>
<accession>A0A395GNC5</accession>
<dbReference type="GeneID" id="37219202"/>
<feature type="compositionally biased region" description="Basic and acidic residues" evidence="1">
    <location>
        <begin position="149"/>
        <end position="161"/>
    </location>
</feature>
<organism evidence="2 3">
    <name type="scientific">Aspergillus ibericus CBS 121593</name>
    <dbReference type="NCBI Taxonomy" id="1448316"/>
    <lineage>
        <taxon>Eukaryota</taxon>
        <taxon>Fungi</taxon>
        <taxon>Dikarya</taxon>
        <taxon>Ascomycota</taxon>
        <taxon>Pezizomycotina</taxon>
        <taxon>Eurotiomycetes</taxon>
        <taxon>Eurotiomycetidae</taxon>
        <taxon>Eurotiales</taxon>
        <taxon>Aspergillaceae</taxon>
        <taxon>Aspergillus</taxon>
        <taxon>Aspergillus subgen. Circumdati</taxon>
    </lineage>
</organism>
<dbReference type="EMBL" id="KZ824469">
    <property type="protein sequence ID" value="RAK96884.1"/>
    <property type="molecule type" value="Genomic_DNA"/>
</dbReference>
<dbReference type="VEuPathDB" id="FungiDB:BO80DRAFT_214351"/>
<keyword evidence="3" id="KW-1185">Reference proteome</keyword>
<evidence type="ECO:0000313" key="3">
    <source>
        <dbReference type="Proteomes" id="UP000249402"/>
    </source>
</evidence>